<comment type="caution">
    <text evidence="1">The sequence shown here is derived from an EMBL/GenBank/DDBJ whole genome shotgun (WGS) entry which is preliminary data.</text>
</comment>
<protein>
    <submittedName>
        <fullName evidence="1">Uncharacterized protein</fullName>
    </submittedName>
</protein>
<accession>A0ACC0KVT4</accession>
<keyword evidence="2" id="KW-1185">Reference proteome</keyword>
<gene>
    <name evidence="1" type="ORF">MSG28_001638</name>
</gene>
<dbReference type="Proteomes" id="UP001064048">
    <property type="component" value="Chromosome 2"/>
</dbReference>
<dbReference type="EMBL" id="CM046102">
    <property type="protein sequence ID" value="KAI8440282.1"/>
    <property type="molecule type" value="Genomic_DNA"/>
</dbReference>
<name>A0ACC0KVT4_CHOFU</name>
<organism evidence="1 2">
    <name type="scientific">Choristoneura fumiferana</name>
    <name type="common">Spruce budworm moth</name>
    <name type="synonym">Archips fumiferana</name>
    <dbReference type="NCBI Taxonomy" id="7141"/>
    <lineage>
        <taxon>Eukaryota</taxon>
        <taxon>Metazoa</taxon>
        <taxon>Ecdysozoa</taxon>
        <taxon>Arthropoda</taxon>
        <taxon>Hexapoda</taxon>
        <taxon>Insecta</taxon>
        <taxon>Pterygota</taxon>
        <taxon>Neoptera</taxon>
        <taxon>Endopterygota</taxon>
        <taxon>Lepidoptera</taxon>
        <taxon>Glossata</taxon>
        <taxon>Ditrysia</taxon>
        <taxon>Tortricoidea</taxon>
        <taxon>Tortricidae</taxon>
        <taxon>Tortricinae</taxon>
        <taxon>Choristoneura</taxon>
    </lineage>
</organism>
<reference evidence="1 2" key="1">
    <citation type="journal article" date="2022" name="Genome Biol. Evol.">
        <title>The Spruce Budworm Genome: Reconstructing the Evolutionary History of Antifreeze Proteins.</title>
        <authorList>
            <person name="Beliveau C."/>
            <person name="Gagne P."/>
            <person name="Picq S."/>
            <person name="Vernygora O."/>
            <person name="Keeling C.I."/>
            <person name="Pinkney K."/>
            <person name="Doucet D."/>
            <person name="Wen F."/>
            <person name="Johnston J.S."/>
            <person name="Maaroufi H."/>
            <person name="Boyle B."/>
            <person name="Laroche J."/>
            <person name="Dewar K."/>
            <person name="Juretic N."/>
            <person name="Blackburn G."/>
            <person name="Nisole A."/>
            <person name="Brunet B."/>
            <person name="Brandao M."/>
            <person name="Lumley L."/>
            <person name="Duan J."/>
            <person name="Quan G."/>
            <person name="Lucarotti C.J."/>
            <person name="Roe A.D."/>
            <person name="Sperling F.A.H."/>
            <person name="Levesque R.C."/>
            <person name="Cusson M."/>
        </authorList>
    </citation>
    <scope>NUCLEOTIDE SEQUENCE [LARGE SCALE GENOMIC DNA]</scope>
    <source>
        <strain evidence="1">Glfc:IPQL:Cfum</strain>
    </source>
</reference>
<evidence type="ECO:0000313" key="1">
    <source>
        <dbReference type="EMBL" id="KAI8440282.1"/>
    </source>
</evidence>
<proteinExistence type="predicted"/>
<sequence length="237" mass="27539">MTDVDRKKTFSCLEKELFLNIIQKYDAILTSKQTNATSALKKKQTWERILNEFNESSIVTQKASTKQLTKLWYNMKAKARESKTRENIRHLTGGGPSIMEMDPIDTKVMDIDKNILTNIGVDIDSDIDGTVVILGDNNNEAWSKTAKATPATPVTQNKVEEQKPVNFKTPVKKNYENIKTNKIDDLKCKILEEELEFKQCLHEEEMKIKLLEREHKEKYFKLELQIKMKELENLEKK</sequence>
<evidence type="ECO:0000313" key="2">
    <source>
        <dbReference type="Proteomes" id="UP001064048"/>
    </source>
</evidence>